<dbReference type="AlphaFoldDB" id="A3SL27"/>
<protein>
    <submittedName>
        <fullName evidence="1">Uncharacterized protein</fullName>
    </submittedName>
</protein>
<reference evidence="1 2" key="1">
    <citation type="submission" date="2005-12" db="EMBL/GenBank/DDBJ databases">
        <authorList>
            <person name="Moran M.A."/>
            <person name="Ferriera S."/>
            <person name="Johnson J."/>
            <person name="Kravitz S."/>
            <person name="Halpern A."/>
            <person name="Remington K."/>
            <person name="Beeson K."/>
            <person name="Tran B."/>
            <person name="Rogers Y.-H."/>
            <person name="Friedman R."/>
            <person name="Venter J.C."/>
        </authorList>
    </citation>
    <scope>NUCLEOTIDE SEQUENCE [LARGE SCALE GENOMIC DNA]</scope>
    <source>
        <strain evidence="2">ATCC BAA-591 / DSM 15170 / ISM</strain>
    </source>
</reference>
<organism evidence="1 2">
    <name type="scientific">Roseovarius nubinhibens (strain ATCC BAA-591 / DSM 15170 / ISM)</name>
    <dbReference type="NCBI Taxonomy" id="89187"/>
    <lineage>
        <taxon>Bacteria</taxon>
        <taxon>Pseudomonadati</taxon>
        <taxon>Pseudomonadota</taxon>
        <taxon>Alphaproteobacteria</taxon>
        <taxon>Rhodobacterales</taxon>
        <taxon>Roseobacteraceae</taxon>
        <taxon>Roseovarius</taxon>
    </lineage>
</organism>
<sequence>MVPVMIIRQFRFDDLRFSPDAEEHRAIAILTTDISTLCLMTKAKLQSDVPPASLAEALAEDALRQIRRMPEYRRQADAVQVAEDAPKEFQRAS</sequence>
<dbReference type="STRING" id="89187.ISM_07175"/>
<gene>
    <name evidence="1" type="ORF">ISM_07175</name>
</gene>
<proteinExistence type="predicted"/>
<evidence type="ECO:0000313" key="2">
    <source>
        <dbReference type="Proteomes" id="UP000005954"/>
    </source>
</evidence>
<dbReference type="HOGENOM" id="CLU_2397737_0_0_5"/>
<name>A3SL27_ROSNI</name>
<dbReference type="Proteomes" id="UP000005954">
    <property type="component" value="Unassembled WGS sequence"/>
</dbReference>
<evidence type="ECO:0000313" key="1">
    <source>
        <dbReference type="EMBL" id="EAP78058.1"/>
    </source>
</evidence>
<comment type="caution">
    <text evidence="1">The sequence shown here is derived from an EMBL/GenBank/DDBJ whole genome shotgun (WGS) entry which is preliminary data.</text>
</comment>
<dbReference type="EMBL" id="AALY01000001">
    <property type="protein sequence ID" value="EAP78058.1"/>
    <property type="molecule type" value="Genomic_DNA"/>
</dbReference>
<accession>A3SL27</accession>
<keyword evidence="2" id="KW-1185">Reference proteome</keyword>